<evidence type="ECO:0008006" key="3">
    <source>
        <dbReference type="Google" id="ProtNLM"/>
    </source>
</evidence>
<dbReference type="Proteomes" id="UP000245133">
    <property type="component" value="Unassembled WGS sequence"/>
</dbReference>
<organism evidence="1 2">
    <name type="scientific">Leptospira ryugenii</name>
    <dbReference type="NCBI Taxonomy" id="1917863"/>
    <lineage>
        <taxon>Bacteria</taxon>
        <taxon>Pseudomonadati</taxon>
        <taxon>Spirochaetota</taxon>
        <taxon>Spirochaetia</taxon>
        <taxon>Leptospirales</taxon>
        <taxon>Leptospiraceae</taxon>
        <taxon>Leptospira</taxon>
    </lineage>
</organism>
<proteinExistence type="predicted"/>
<dbReference type="EMBL" id="BFBB01000003">
    <property type="protein sequence ID" value="GBF49918.1"/>
    <property type="molecule type" value="Genomic_DNA"/>
</dbReference>
<reference evidence="1 2" key="1">
    <citation type="submission" date="2018-02" db="EMBL/GenBank/DDBJ databases">
        <title>Novel Leptospira species isolated from soil and water in Japan.</title>
        <authorList>
            <person name="Nakao R."/>
            <person name="Masuzawa T."/>
        </authorList>
    </citation>
    <scope>NUCLEOTIDE SEQUENCE [LARGE SCALE GENOMIC DNA]</scope>
    <source>
        <strain evidence="1 2">YH101</strain>
    </source>
</reference>
<name>A0A2P2DZ61_9LEPT</name>
<sequence>MDHIAEKEQKNHVIIKYLIGKPLKAHNLGLDQSCFMKDVVPGTDHAVLELSLPIDFKMDPKLTLSIVLARYIEIHCTFVKSYDSNLVEVKVDKIAIAKKERAYPRFPITEEGFVKATNIISSKTIIEANMFNIPTLVRVSFEEYEKKLKTELGPNANIVVDVFKNDLPNEFEVIKRLMKPIFLADCYEESSFEMQEEGFLSYSEEVDDQIQNLIKKYKDKQIESELFHPIIYINELEEHIPIGYVWIQTKESKLSRAKVDDILRLTKEMVERIKDANLMTTEDKFPVVDVSYSGIRLRINHPHLMTTLPKQKGFAVDLFFKMQAPFHFFVRVAWVKKIENGDMELGLEFTGKSRVMSEKSRFEQNIEMVKQLAQGAFA</sequence>
<dbReference type="AlphaFoldDB" id="A0A2P2DZ61"/>
<dbReference type="Pfam" id="PF07614">
    <property type="entry name" value="DUF1577"/>
    <property type="match status" value="1"/>
</dbReference>
<comment type="caution">
    <text evidence="1">The sequence shown here is derived from an EMBL/GenBank/DDBJ whole genome shotgun (WGS) entry which is preliminary data.</text>
</comment>
<keyword evidence="2" id="KW-1185">Reference proteome</keyword>
<evidence type="ECO:0000313" key="1">
    <source>
        <dbReference type="EMBL" id="GBF49918.1"/>
    </source>
</evidence>
<accession>A0A2P2DZ61</accession>
<protein>
    <recommendedName>
        <fullName evidence="3">PF07614 family protein</fullName>
    </recommendedName>
</protein>
<dbReference type="InterPro" id="IPR011471">
    <property type="entry name" value="DUF1577"/>
</dbReference>
<gene>
    <name evidence="1" type="ORF">LPTSP4_14380</name>
</gene>
<evidence type="ECO:0000313" key="2">
    <source>
        <dbReference type="Proteomes" id="UP000245133"/>
    </source>
</evidence>